<evidence type="ECO:0008006" key="4">
    <source>
        <dbReference type="Google" id="ProtNLM"/>
    </source>
</evidence>
<proteinExistence type="predicted"/>
<organism evidence="2 3">
    <name type="scientific">Batillaria attramentaria</name>
    <dbReference type="NCBI Taxonomy" id="370345"/>
    <lineage>
        <taxon>Eukaryota</taxon>
        <taxon>Metazoa</taxon>
        <taxon>Spiralia</taxon>
        <taxon>Lophotrochozoa</taxon>
        <taxon>Mollusca</taxon>
        <taxon>Gastropoda</taxon>
        <taxon>Caenogastropoda</taxon>
        <taxon>Sorbeoconcha</taxon>
        <taxon>Cerithioidea</taxon>
        <taxon>Batillariidae</taxon>
        <taxon>Batillaria</taxon>
    </lineage>
</organism>
<name>A0ABD0KMU2_9CAEN</name>
<dbReference type="PANTHER" id="PTHR13601">
    <property type="entry name" value="GAMETOGENETIN-BINDING PROTEIN 2"/>
    <property type="match status" value="1"/>
</dbReference>
<gene>
    <name evidence="2" type="ORF">BaRGS_00020525</name>
</gene>
<keyword evidence="3" id="KW-1185">Reference proteome</keyword>
<reference evidence="2 3" key="1">
    <citation type="journal article" date="2023" name="Sci. Data">
        <title>Genome assembly of the Korean intertidal mud-creeper Batillaria attramentaria.</title>
        <authorList>
            <person name="Patra A.K."/>
            <person name="Ho P.T."/>
            <person name="Jun S."/>
            <person name="Lee S.J."/>
            <person name="Kim Y."/>
            <person name="Won Y.J."/>
        </authorList>
    </citation>
    <scope>NUCLEOTIDE SEQUENCE [LARGE SCALE GENOMIC DNA]</scope>
    <source>
        <strain evidence="2">Wonlab-2016</strain>
    </source>
</reference>
<evidence type="ECO:0000313" key="2">
    <source>
        <dbReference type="EMBL" id="KAK7488218.1"/>
    </source>
</evidence>
<sequence>MARLISVCRQNSDYVFERRQVPLEESGLTMVVQFEEKCKDCEGQIKQKELDRFIGKCEVLTKDELAVALLVTSKDIFAQLSQTVTCVGCRRSVERLFHELAKSGHPAVEPLVITKHSELSIKREQLFEPRALYCLFYIHGKSKKNKRCNLHSLDTHKVRTPSSWLDVWNLMSEECRSEVLIIDSSKLEDTLSSYLTKHRFCTECRSKVMLAFNILIGEHDSMSEKGYCPVLYDKLRCCPDDGHIHIASDSDYLALLIEKAEPELTGMNRRDRHAKTLDIAQEEVLTCLGIHIYERLYRIGQKLRAEEQTWELLFYLGVETLKRSFECAVEHKQGMSNLERMCEELLEEERAKEQRRELKRQKKKRRKANAKNERENLVQLQEQEANHCECSSISIATKPLQTSHLAQCDNHSSHVSSSVNCASEDSNSLGSSGESGCRNCDHGYGSEQDGCDNCSVPSSNDGSDICSEGICMHEGGECTLGDDLNYSECRSANGSPQRKLGTLNQQMSNHHCSRESPCHTKQVQAMSSLQDMLETAWSCEDEEEEGASGISEEDIRFFRANQSTLQRQRQELREVLRRRFNAMQQQRGASPGPSPDLSPSHSPQPHTRFTHM</sequence>
<dbReference type="PANTHER" id="PTHR13601:SF2">
    <property type="entry name" value="GAMETOGENETIN-BINDING PROTEIN 2"/>
    <property type="match status" value="1"/>
</dbReference>
<dbReference type="InterPro" id="IPR026073">
    <property type="entry name" value="GGNBP2"/>
</dbReference>
<evidence type="ECO:0000313" key="3">
    <source>
        <dbReference type="Proteomes" id="UP001519460"/>
    </source>
</evidence>
<dbReference type="Proteomes" id="UP001519460">
    <property type="component" value="Unassembled WGS sequence"/>
</dbReference>
<protein>
    <recommendedName>
        <fullName evidence="4">Gametogenetin-binding protein 2</fullName>
    </recommendedName>
</protein>
<dbReference type="EMBL" id="JACVVK020000153">
    <property type="protein sequence ID" value="KAK7488218.1"/>
    <property type="molecule type" value="Genomic_DNA"/>
</dbReference>
<feature type="compositionally biased region" description="Polar residues" evidence="1">
    <location>
        <begin position="597"/>
        <end position="612"/>
    </location>
</feature>
<evidence type="ECO:0000256" key="1">
    <source>
        <dbReference type="SAM" id="MobiDB-lite"/>
    </source>
</evidence>
<feature type="region of interest" description="Disordered" evidence="1">
    <location>
        <begin position="356"/>
        <end position="376"/>
    </location>
</feature>
<feature type="region of interest" description="Disordered" evidence="1">
    <location>
        <begin position="579"/>
        <end position="612"/>
    </location>
</feature>
<accession>A0ABD0KMU2</accession>
<comment type="caution">
    <text evidence="2">The sequence shown here is derived from an EMBL/GenBank/DDBJ whole genome shotgun (WGS) entry which is preliminary data.</text>
</comment>
<feature type="compositionally biased region" description="Basic residues" evidence="1">
    <location>
        <begin position="357"/>
        <end position="369"/>
    </location>
</feature>
<dbReference type="AlphaFoldDB" id="A0ABD0KMU2"/>